<dbReference type="EnsemblMetazoa" id="AAEL013503-RA">
    <property type="protein sequence ID" value="AAEL013503-PA"/>
    <property type="gene ID" value="AAEL013503"/>
</dbReference>
<feature type="compositionally biased region" description="Basic and acidic residues" evidence="1">
    <location>
        <begin position="194"/>
        <end position="203"/>
    </location>
</feature>
<evidence type="ECO:0000313" key="4">
    <source>
        <dbReference type="Proteomes" id="UP000008820"/>
    </source>
</evidence>
<feature type="domain" description="CBF1-interacting co-repressor CIR N-terminal" evidence="2">
    <location>
        <begin position="8"/>
        <end position="44"/>
    </location>
</feature>
<keyword evidence="4" id="KW-1185">Reference proteome</keyword>
<dbReference type="InterPro" id="IPR039875">
    <property type="entry name" value="LENG1-like"/>
</dbReference>
<protein>
    <submittedName>
        <fullName evidence="3">Cir_N domain-containing protein</fullName>
    </submittedName>
</protein>
<dbReference type="InterPro" id="IPR019339">
    <property type="entry name" value="CIR_N_dom"/>
</dbReference>
<organism evidence="3 4">
    <name type="scientific">Aedes aegypti</name>
    <name type="common">Yellowfever mosquito</name>
    <name type="synonym">Culex aegypti</name>
    <dbReference type="NCBI Taxonomy" id="7159"/>
    <lineage>
        <taxon>Eukaryota</taxon>
        <taxon>Metazoa</taxon>
        <taxon>Ecdysozoa</taxon>
        <taxon>Arthropoda</taxon>
        <taxon>Hexapoda</taxon>
        <taxon>Insecta</taxon>
        <taxon>Pterygota</taxon>
        <taxon>Neoptera</taxon>
        <taxon>Endopterygota</taxon>
        <taxon>Diptera</taxon>
        <taxon>Nematocera</taxon>
        <taxon>Culicoidea</taxon>
        <taxon>Culicidae</taxon>
        <taxon>Culicinae</taxon>
        <taxon>Aedini</taxon>
        <taxon>Aedes</taxon>
        <taxon>Stegomyia</taxon>
    </lineage>
</organism>
<evidence type="ECO:0000256" key="1">
    <source>
        <dbReference type="SAM" id="MobiDB-lite"/>
    </source>
</evidence>
<feature type="region of interest" description="Disordered" evidence="1">
    <location>
        <begin position="181"/>
        <end position="348"/>
    </location>
</feature>
<dbReference type="PANTHER" id="PTHR22093:SF0">
    <property type="entry name" value="LEUKOCYTE RECEPTOR CLUSTER MEMBER 1"/>
    <property type="match status" value="1"/>
</dbReference>
<feature type="compositionally biased region" description="Basic and acidic residues" evidence="1">
    <location>
        <begin position="76"/>
        <end position="119"/>
    </location>
</feature>
<dbReference type="VEuPathDB" id="VectorBase:AAEL013503"/>
<dbReference type="FunCoup" id="A0A1S4FZL4">
    <property type="interactions" value="71"/>
</dbReference>
<dbReference type="AlphaFoldDB" id="A0A1S4FZL4"/>
<gene>
    <name evidence="3" type="primary">5578061</name>
</gene>
<sequence>MNILPKKSWHVRNKDNIARVRRDEAKAAEEEKERQRRIALADQEAKIDFLRQKARAKGQADCGPSSDRAAGGTKSSEIDERLQRKEHVNFFENLESGKDDGVKKKNVEHEKEKKEEQEKYEKQVGYLTYLGQDTNEALGKRDWYDVAPKRDDDLDKDGKRVEVGLKSKVYNDPLNVMRRYLPEMRTKSLPSIPKAEDKAKEDIVAASTSKLTYQSLTGKTKKSSKRKRTSSSSSGSSAEPKREKRKKHHHKKHKKKEKKKRKKRNKSDSESTDEETRRVKKQKLEALRKERLLREQGEKARSEKLLAKLRGDPDPDAPKQPPPQAAVPMIKQKYNSQFNPELAKQNFD</sequence>
<feature type="compositionally biased region" description="Polar residues" evidence="1">
    <location>
        <begin position="206"/>
        <end position="217"/>
    </location>
</feature>
<evidence type="ECO:0000259" key="2">
    <source>
        <dbReference type="SMART" id="SM01083"/>
    </source>
</evidence>
<dbReference type="Proteomes" id="UP000008820">
    <property type="component" value="Chromosome 2"/>
</dbReference>
<reference evidence="3 4" key="1">
    <citation type="submission" date="2017-06" db="EMBL/GenBank/DDBJ databases">
        <title>Aedes aegypti genome working group (AGWG) sequencing and assembly.</title>
        <authorList>
            <consortium name="Aedes aegypti Genome Working Group (AGWG)"/>
            <person name="Matthews B.J."/>
        </authorList>
    </citation>
    <scope>NUCLEOTIDE SEQUENCE [LARGE SCALE GENOMIC DNA]</scope>
    <source>
        <strain evidence="3 4">LVP_AGWG</strain>
    </source>
</reference>
<dbReference type="OrthoDB" id="4726at2759"/>
<reference evidence="3" key="2">
    <citation type="submission" date="2020-05" db="UniProtKB">
        <authorList>
            <consortium name="EnsemblMetazoa"/>
        </authorList>
    </citation>
    <scope>IDENTIFICATION</scope>
    <source>
        <strain evidence="3">LVP_AGWG</strain>
    </source>
</reference>
<evidence type="ECO:0000313" key="3">
    <source>
        <dbReference type="EnsemblMetazoa" id="AAEL013503-PA"/>
    </source>
</evidence>
<dbReference type="InParanoid" id="A0A1S4FZL4"/>
<feature type="compositionally biased region" description="Basic residues" evidence="1">
    <location>
        <begin position="219"/>
        <end position="229"/>
    </location>
</feature>
<proteinExistence type="predicted"/>
<dbReference type="SMART" id="SM01083">
    <property type="entry name" value="Cir_N"/>
    <property type="match status" value="1"/>
</dbReference>
<feature type="compositionally biased region" description="Basic residues" evidence="1">
    <location>
        <begin position="243"/>
        <end position="265"/>
    </location>
</feature>
<feature type="compositionally biased region" description="Basic and acidic residues" evidence="1">
    <location>
        <begin position="266"/>
        <end position="317"/>
    </location>
</feature>
<dbReference type="PANTHER" id="PTHR22093">
    <property type="entry name" value="LEUKOCYTE RECEPTOR CLUSTER LRC MEMBER 1"/>
    <property type="match status" value="1"/>
</dbReference>
<feature type="region of interest" description="Disordered" evidence="1">
    <location>
        <begin position="54"/>
        <end position="119"/>
    </location>
</feature>
<accession>A0A1S4FZL4</accession>
<dbReference type="Pfam" id="PF10197">
    <property type="entry name" value="Cir_N"/>
    <property type="match status" value="1"/>
</dbReference>
<name>A0A1S4FZL4_AEDAE</name>